<dbReference type="Proteomes" id="UP000279911">
    <property type="component" value="Unassembled WGS sequence"/>
</dbReference>
<dbReference type="GO" id="GO:1903457">
    <property type="term" value="P:lactate catabolic process"/>
    <property type="evidence" value="ECO:0007669"/>
    <property type="project" value="TreeGrafter"/>
</dbReference>
<dbReference type="Pfam" id="PF01565">
    <property type="entry name" value="FAD_binding_4"/>
    <property type="match status" value="1"/>
</dbReference>
<dbReference type="InterPro" id="IPR016166">
    <property type="entry name" value="FAD-bd_PCMH"/>
</dbReference>
<dbReference type="Gene3D" id="3.30.70.2740">
    <property type="match status" value="1"/>
</dbReference>
<comment type="cofactor">
    <cofactor evidence="1">
        <name>FAD</name>
        <dbReference type="ChEBI" id="CHEBI:57692"/>
    </cofactor>
</comment>
<reference evidence="10" key="1">
    <citation type="submission" date="2018-12" db="EMBL/GenBank/DDBJ databases">
        <title>Bacillus chawlae sp. nov., Bacillus glennii sp. nov., and Bacillus saganii sp. nov. Isolated from the Vehicle Assembly Building at Kennedy Space Center where the Viking Spacecraft were Assembled.</title>
        <authorList>
            <person name="Seuylemezian A."/>
            <person name="Vaishampayan P."/>
        </authorList>
    </citation>
    <scope>NUCLEOTIDE SEQUENCE [LARGE SCALE GENOMIC DNA]</scope>
    <source>
        <strain evidence="10">DSM 13966</strain>
    </source>
</reference>
<dbReference type="SUPFAM" id="SSF56176">
    <property type="entry name" value="FAD-binding/transporter-associated domain-like"/>
    <property type="match status" value="1"/>
</dbReference>
<dbReference type="FunFam" id="3.30.465.10:FF:000016">
    <property type="entry name" value="probable D-lactate dehydrogenase, mitochondrial"/>
    <property type="match status" value="1"/>
</dbReference>
<dbReference type="AlphaFoldDB" id="A0A427TL47"/>
<dbReference type="InterPro" id="IPR016169">
    <property type="entry name" value="FAD-bd_PCMH_sub2"/>
</dbReference>
<dbReference type="InterPro" id="IPR004113">
    <property type="entry name" value="FAD-bd_oxidored_4_C"/>
</dbReference>
<dbReference type="SUPFAM" id="SSF55103">
    <property type="entry name" value="FAD-linked oxidases, C-terminal domain"/>
    <property type="match status" value="1"/>
</dbReference>
<dbReference type="FunFam" id="3.30.70.2740:FF:000001">
    <property type="entry name" value="D-lactate dehydrogenase mitochondrial"/>
    <property type="match status" value="1"/>
</dbReference>
<comment type="caution">
    <text evidence="9">The sequence shown here is derived from an EMBL/GenBank/DDBJ whole genome shotgun (WGS) entry which is preliminary data.</text>
</comment>
<dbReference type="OrthoDB" id="9767256at2"/>
<dbReference type="PROSITE" id="PS51387">
    <property type="entry name" value="FAD_PCMH"/>
    <property type="match status" value="1"/>
</dbReference>
<dbReference type="Gene3D" id="1.10.45.10">
    <property type="entry name" value="Vanillyl-alcohol Oxidase, Chain A, domain 4"/>
    <property type="match status" value="1"/>
</dbReference>
<dbReference type="InterPro" id="IPR016164">
    <property type="entry name" value="FAD-linked_Oxase-like_C"/>
</dbReference>
<name>A0A427TL47_9BACI</name>
<dbReference type="EMBL" id="RSFW01000020">
    <property type="protein sequence ID" value="RSD25078.1"/>
    <property type="molecule type" value="Genomic_DNA"/>
</dbReference>
<gene>
    <name evidence="9" type="ORF">EJA10_17550</name>
</gene>
<evidence type="ECO:0000313" key="9">
    <source>
        <dbReference type="EMBL" id="RSD25078.1"/>
    </source>
</evidence>
<protein>
    <recommendedName>
        <fullName evidence="7">D-lactate dehydrogenase (cytochrome)</fullName>
        <ecNumber evidence="7">1.1.2.4</ecNumber>
    </recommendedName>
</protein>
<dbReference type="InterPro" id="IPR006094">
    <property type="entry name" value="Oxid_FAD_bind_N"/>
</dbReference>
<dbReference type="InterPro" id="IPR036318">
    <property type="entry name" value="FAD-bd_PCMH-like_sf"/>
</dbReference>
<accession>A0A427TL47</accession>
<feature type="domain" description="FAD-binding PCMH-type" evidence="8">
    <location>
        <begin position="35"/>
        <end position="212"/>
    </location>
</feature>
<evidence type="ECO:0000256" key="2">
    <source>
        <dbReference type="ARBA" id="ARBA00008000"/>
    </source>
</evidence>
<evidence type="ECO:0000313" key="10">
    <source>
        <dbReference type="Proteomes" id="UP000279911"/>
    </source>
</evidence>
<dbReference type="Gene3D" id="3.30.465.10">
    <property type="match status" value="1"/>
</dbReference>
<organism evidence="9 10">
    <name type="scientific">Mesobacillus subterraneus</name>
    <dbReference type="NCBI Taxonomy" id="285983"/>
    <lineage>
        <taxon>Bacteria</taxon>
        <taxon>Bacillati</taxon>
        <taxon>Bacillota</taxon>
        <taxon>Bacilli</taxon>
        <taxon>Bacillales</taxon>
        <taxon>Bacillaceae</taxon>
        <taxon>Mesobacillus</taxon>
    </lineage>
</organism>
<dbReference type="FunFam" id="1.10.45.10:FF:000001">
    <property type="entry name" value="D-lactate dehydrogenase mitochondrial"/>
    <property type="match status" value="1"/>
</dbReference>
<evidence type="ECO:0000256" key="6">
    <source>
        <dbReference type="ARBA" id="ARBA00023002"/>
    </source>
</evidence>
<dbReference type="GO" id="GO:0004458">
    <property type="term" value="F:D-lactate dehydrogenase (cytochrome) activity"/>
    <property type="evidence" value="ECO:0007669"/>
    <property type="project" value="UniProtKB-EC"/>
</dbReference>
<dbReference type="Pfam" id="PF02913">
    <property type="entry name" value="FAD-oxidase_C"/>
    <property type="match status" value="1"/>
</dbReference>
<dbReference type="GO" id="GO:0008720">
    <property type="term" value="F:D-lactate dehydrogenase (NAD+) activity"/>
    <property type="evidence" value="ECO:0007669"/>
    <property type="project" value="TreeGrafter"/>
</dbReference>
<dbReference type="RefSeq" id="WP_125481335.1">
    <property type="nucleotide sequence ID" value="NZ_RSFW01000020.1"/>
</dbReference>
<comment type="similarity">
    <text evidence="2">Belongs to the FAD-binding oxidoreductase/transferase type 4 family.</text>
</comment>
<evidence type="ECO:0000256" key="7">
    <source>
        <dbReference type="ARBA" id="ARBA00038897"/>
    </source>
</evidence>
<keyword evidence="4" id="KW-0274">FAD</keyword>
<evidence type="ECO:0000256" key="4">
    <source>
        <dbReference type="ARBA" id="ARBA00022827"/>
    </source>
</evidence>
<evidence type="ECO:0000256" key="3">
    <source>
        <dbReference type="ARBA" id="ARBA00022630"/>
    </source>
</evidence>
<keyword evidence="6" id="KW-0560">Oxidoreductase</keyword>
<keyword evidence="5" id="KW-0809">Transit peptide</keyword>
<evidence type="ECO:0000256" key="5">
    <source>
        <dbReference type="ARBA" id="ARBA00022946"/>
    </source>
</evidence>
<dbReference type="GO" id="GO:0071949">
    <property type="term" value="F:FAD binding"/>
    <property type="evidence" value="ECO:0007669"/>
    <property type="project" value="InterPro"/>
</dbReference>
<keyword evidence="3" id="KW-0285">Flavoprotein</keyword>
<dbReference type="InterPro" id="IPR016171">
    <property type="entry name" value="Vanillyl_alc_oxidase_C-sub2"/>
</dbReference>
<dbReference type="PANTHER" id="PTHR11748">
    <property type="entry name" value="D-LACTATE DEHYDROGENASE"/>
    <property type="match status" value="1"/>
</dbReference>
<evidence type="ECO:0000259" key="8">
    <source>
        <dbReference type="PROSITE" id="PS51387"/>
    </source>
</evidence>
<proteinExistence type="inferred from homology"/>
<evidence type="ECO:0000256" key="1">
    <source>
        <dbReference type="ARBA" id="ARBA00001974"/>
    </source>
</evidence>
<dbReference type="EC" id="1.1.2.4" evidence="7"/>
<dbReference type="PANTHER" id="PTHR11748:SF111">
    <property type="entry name" value="D-LACTATE DEHYDROGENASE, MITOCHONDRIAL-RELATED"/>
    <property type="match status" value="1"/>
</dbReference>
<sequence length="455" mass="49328">MAGYIDELKSVIGEELVSVNETVLELHGRDESYHEPRLPDAVVFARNKDDVSKVLKFANERKIPVVPFGLGTSLEGHVIPVNGGISLDLSQMNAILEVKESDFLVKVQPGVTRSVLNKELKKYGLFFTVDPGADATLGGMAATNASGTTSVRYGIMRDQVRDLEVVLANGDIIHTGSLAAKSSSGIHLNGMFVGSEGTLGVITELTLKVYGIPEAITAARAVFPSVKNAVDAVVSILAGGIPVARIEFVDAESVKKVNEYMETQYEESTTLFMEFHGNEAGLAQDLEFASEIVHDHECTSFQFEADSKARNQLWEARHNLLYAYKHTAGKKSIMLTDVSVPVSALTDAILHTRELIDASSIEGSIVGHVGDGNYHVLLLLDKENPEQVKEGDRINEEIVHYALKRGGTCTGEHGVGLGKAKYQKLEHGAAYEVMKSIKKTLDPNGILNPGKIFID</sequence>